<dbReference type="PANTHER" id="PTHR46503:SF1">
    <property type="entry name" value="INTER-ALPHA-TRYPSIN INHIBITOR HEAVY CHAIN-LIKE PROTEIN"/>
    <property type="match status" value="1"/>
</dbReference>
<dbReference type="SUPFAM" id="SSF53300">
    <property type="entry name" value="vWA-like"/>
    <property type="match status" value="1"/>
</dbReference>
<dbReference type="SMART" id="SM00327">
    <property type="entry name" value="VWA"/>
    <property type="match status" value="1"/>
</dbReference>
<dbReference type="PANTHER" id="PTHR46503">
    <property type="entry name" value="INTER-ALPHA-TRYPSIN INHIBITOR HEAVY CHAIN-LIKE PROTEIN"/>
    <property type="match status" value="1"/>
</dbReference>
<dbReference type="OMA" id="KNAMYTA"/>
<dbReference type="Pfam" id="PF13768">
    <property type="entry name" value="VWA_3"/>
    <property type="match status" value="1"/>
</dbReference>
<dbReference type="Gramene" id="ERM99449">
    <property type="protein sequence ID" value="ERM99449"/>
    <property type="gene ID" value="AMTR_s00131p00098870"/>
</dbReference>
<evidence type="ECO:0000313" key="2">
    <source>
        <dbReference type="EMBL" id="ERM99449.1"/>
    </source>
</evidence>
<evidence type="ECO:0000259" key="1">
    <source>
        <dbReference type="PROSITE" id="PS50234"/>
    </source>
</evidence>
<organism evidence="2 3">
    <name type="scientific">Amborella trichopoda</name>
    <dbReference type="NCBI Taxonomy" id="13333"/>
    <lineage>
        <taxon>Eukaryota</taxon>
        <taxon>Viridiplantae</taxon>
        <taxon>Streptophyta</taxon>
        <taxon>Embryophyta</taxon>
        <taxon>Tracheophyta</taxon>
        <taxon>Spermatophyta</taxon>
        <taxon>Magnoliopsida</taxon>
        <taxon>Amborellales</taxon>
        <taxon>Amborellaceae</taxon>
        <taxon>Amborella</taxon>
    </lineage>
</organism>
<dbReference type="HOGENOM" id="CLU_024770_0_0_1"/>
<dbReference type="InterPro" id="IPR002035">
    <property type="entry name" value="VWF_A"/>
</dbReference>
<dbReference type="AlphaFoldDB" id="W1NXN7"/>
<dbReference type="Proteomes" id="UP000017836">
    <property type="component" value="Unassembled WGS sequence"/>
</dbReference>
<dbReference type="Gene3D" id="3.40.50.410">
    <property type="entry name" value="von Willebrand factor, type A domain"/>
    <property type="match status" value="1"/>
</dbReference>
<proteinExistence type="predicted"/>
<dbReference type="OrthoDB" id="1729737at2759"/>
<reference evidence="3" key="1">
    <citation type="journal article" date="2013" name="Science">
        <title>The Amborella genome and the evolution of flowering plants.</title>
        <authorList>
            <consortium name="Amborella Genome Project"/>
        </authorList>
    </citation>
    <scope>NUCLEOTIDE SEQUENCE [LARGE SCALE GENOMIC DNA]</scope>
</reference>
<dbReference type="EMBL" id="KI395019">
    <property type="protein sequence ID" value="ERM99449.1"/>
    <property type="molecule type" value="Genomic_DNA"/>
</dbReference>
<dbReference type="STRING" id="13333.W1NXN7"/>
<dbReference type="PROSITE" id="PS50234">
    <property type="entry name" value="VWFA"/>
    <property type="match status" value="1"/>
</dbReference>
<dbReference type="InterPro" id="IPR036465">
    <property type="entry name" value="vWFA_dom_sf"/>
</dbReference>
<evidence type="ECO:0000313" key="3">
    <source>
        <dbReference type="Proteomes" id="UP000017836"/>
    </source>
</evidence>
<dbReference type="KEGG" id="atr:18427484"/>
<sequence length="761" mass="85236">MEEAFGRSVESGLKLSKRLYYGRNELSGRRSAPFPAKMVEDSKHLFPRSPMVYSMISDPSIVDNPDIPSYQPHVYGTLDPPALIPLHMNRIEVDVNCVVNSAIFELKGSWRVHCVSCDRKCDCLLALPLHEVGSILGVEAEVSGRIYSTQLISMEYAKDFMGKTTKIEDGCIFNPYFFSITIPQVEGGSVLSLKVSWFQHLTYTDGHYSLSMPFSFPEFVIPSMKHSSLRERICVSVDSGNKEEVRWRNGSHGLQERHKEPGKSSFLYEAEVSMWSRSDFHFSYDVSSSNICGTLLLQPQNAYDFDQRQIFYLFLYPGSTYNTQVFRKDVLFLIDTSGSMRGSPLDDAKQAVSTALSMLAPGDSFGIIAFDEEIISFSTSLEFSTKEMIESACQWIAKRCVAGGGTNILQAVNEAMKMLSKVSHTSICYIFLITDGAVRDERNICHIMQTYSTNEGFVSPRICTFGVGAYCNHYFLRMLAMVGRGHYDAAYGTKSIDSRMQKLFTTAFCTQLTNISVIETNDLNTVEVYPCPIPDLSSRCPRVIFGRFHGKFPDSLKLTGSLPGWTNLNIDVKVQRLENIPFVKMLAKQHIDLLTAQAWFHEDKHLEEQVVKMSMHTGIPSEFTHMVLFQTEREKHSSLVHELKLGNKVDFSEYTTSKASKITFVHGLTVGFGSIEATENNIPIESSELNVSKSIFNIGDALNISVIGDCCCVCCGEDAERECSRLSNNCVIAMTQFCSALSCFACINCCLEVCCDDLCDM</sequence>
<keyword evidence="3" id="KW-1185">Reference proteome</keyword>
<name>W1NXN7_AMBTC</name>
<feature type="domain" description="VWFA" evidence="1">
    <location>
        <begin position="329"/>
        <end position="507"/>
    </location>
</feature>
<dbReference type="eggNOG" id="ENOG502QSCC">
    <property type="taxonomic scope" value="Eukaryota"/>
</dbReference>
<protein>
    <recommendedName>
        <fullName evidence="1">VWFA domain-containing protein</fullName>
    </recommendedName>
</protein>
<gene>
    <name evidence="2" type="ORF">AMTR_s00131p00098870</name>
</gene>
<accession>W1NXN7</accession>